<keyword evidence="5" id="KW-0175">Coiled coil</keyword>
<evidence type="ECO:0000313" key="8">
    <source>
        <dbReference type="Ensembl" id="ENSDLAP00005074425.1"/>
    </source>
</evidence>
<feature type="compositionally biased region" description="Low complexity" evidence="6">
    <location>
        <begin position="1261"/>
        <end position="1275"/>
    </location>
</feature>
<dbReference type="InterPro" id="IPR020902">
    <property type="entry name" value="Actin/actin-like_CS"/>
</dbReference>
<dbReference type="PROSITE" id="PS01132">
    <property type="entry name" value="ACTINS_ACT_LIKE"/>
    <property type="match status" value="1"/>
</dbReference>
<dbReference type="FunFam" id="3.90.640.10:FF:000007">
    <property type="entry name" value="Actin like 7B"/>
    <property type="match status" value="1"/>
</dbReference>
<dbReference type="PRINTS" id="PR00190">
    <property type="entry name" value="ACTIN"/>
</dbReference>
<dbReference type="RefSeq" id="XP_051265830.1">
    <property type="nucleotide sequence ID" value="XM_051409870.1"/>
</dbReference>
<dbReference type="Proteomes" id="UP000694389">
    <property type="component" value="Unassembled WGS sequence"/>
</dbReference>
<feature type="compositionally biased region" description="Polar residues" evidence="6">
    <location>
        <begin position="1251"/>
        <end position="1260"/>
    </location>
</feature>
<dbReference type="SUPFAM" id="SSF53067">
    <property type="entry name" value="Actin-like ATPase domain"/>
    <property type="match status" value="2"/>
</dbReference>
<dbReference type="FunFam" id="3.30.420.40:FF:000058">
    <property type="entry name" value="Putative actin-related protein 5"/>
    <property type="match status" value="1"/>
</dbReference>
<evidence type="ECO:0000256" key="3">
    <source>
        <dbReference type="ARBA" id="ARBA00023212"/>
    </source>
</evidence>
<evidence type="ECO:0000256" key="1">
    <source>
        <dbReference type="ARBA" id="ARBA00004245"/>
    </source>
</evidence>
<evidence type="ECO:0000259" key="7">
    <source>
        <dbReference type="PROSITE" id="PS50191"/>
    </source>
</evidence>
<reference evidence="8" key="2">
    <citation type="submission" date="2025-09" db="UniProtKB">
        <authorList>
            <consortium name="Ensembl"/>
        </authorList>
    </citation>
    <scope>IDENTIFICATION</scope>
</reference>
<evidence type="ECO:0000256" key="5">
    <source>
        <dbReference type="SAM" id="Coils"/>
    </source>
</evidence>
<reference evidence="8" key="1">
    <citation type="submission" date="2025-08" db="UniProtKB">
        <authorList>
            <consortium name="Ensembl"/>
        </authorList>
    </citation>
    <scope>IDENTIFICATION</scope>
</reference>
<dbReference type="OrthoDB" id="10004999at2759"/>
<keyword evidence="3" id="KW-0206">Cytoskeleton</keyword>
<name>A0A8P4K5G5_DICLA</name>
<dbReference type="GO" id="GO:0005856">
    <property type="term" value="C:cytoskeleton"/>
    <property type="evidence" value="ECO:0007669"/>
    <property type="project" value="UniProtKB-SubCell"/>
</dbReference>
<dbReference type="GeneID" id="127368743"/>
<feature type="region of interest" description="Disordered" evidence="6">
    <location>
        <begin position="721"/>
        <end position="768"/>
    </location>
</feature>
<dbReference type="PANTHER" id="PTHR11937">
    <property type="entry name" value="ACTIN"/>
    <property type="match status" value="1"/>
</dbReference>
<proteinExistence type="inferred from homology"/>
<feature type="compositionally biased region" description="Polar residues" evidence="6">
    <location>
        <begin position="749"/>
        <end position="763"/>
    </location>
</feature>
<comment type="similarity">
    <text evidence="2 4">Belongs to the actin family.</text>
</comment>
<feature type="domain" description="CRAL-TRIO" evidence="7">
    <location>
        <begin position="22"/>
        <end position="180"/>
    </location>
</feature>
<dbReference type="InterPro" id="IPR001251">
    <property type="entry name" value="CRAL-TRIO_dom"/>
</dbReference>
<feature type="region of interest" description="Disordered" evidence="6">
    <location>
        <begin position="917"/>
        <end position="951"/>
    </location>
</feature>
<evidence type="ECO:0000256" key="2">
    <source>
        <dbReference type="ARBA" id="ARBA00006752"/>
    </source>
</evidence>
<feature type="compositionally biased region" description="Polar residues" evidence="6">
    <location>
        <begin position="919"/>
        <end position="929"/>
    </location>
</feature>
<dbReference type="FunFam" id="3.30.420.40:FF:000050">
    <property type="entry name" value="Actin, alpha skeletal muscle"/>
    <property type="match status" value="1"/>
</dbReference>
<feature type="region of interest" description="Disordered" evidence="6">
    <location>
        <begin position="1327"/>
        <end position="1354"/>
    </location>
</feature>
<evidence type="ECO:0000313" key="9">
    <source>
        <dbReference type="Proteomes" id="UP000694389"/>
    </source>
</evidence>
<gene>
    <name evidence="8" type="primary">LOC127368743</name>
</gene>
<dbReference type="Gene3D" id="3.90.640.10">
    <property type="entry name" value="Actin, Chain A, domain 4"/>
    <property type="match status" value="1"/>
</dbReference>
<keyword evidence="3" id="KW-0963">Cytoplasm</keyword>
<dbReference type="InterPro" id="IPR004000">
    <property type="entry name" value="Actin"/>
</dbReference>
<dbReference type="SMART" id="SM00268">
    <property type="entry name" value="ACTIN"/>
    <property type="match status" value="1"/>
</dbReference>
<feature type="region of interest" description="Disordered" evidence="6">
    <location>
        <begin position="625"/>
        <end position="669"/>
    </location>
</feature>
<keyword evidence="9" id="KW-1185">Reference proteome</keyword>
<dbReference type="OMA" id="CHQSWVS"/>
<dbReference type="Ensembl" id="ENSDLAT00005085248.1">
    <property type="protein sequence ID" value="ENSDLAP00005074425.1"/>
    <property type="gene ID" value="ENSDLAG00005031431.1"/>
</dbReference>
<feature type="compositionally biased region" description="Basic and acidic residues" evidence="6">
    <location>
        <begin position="565"/>
        <end position="576"/>
    </location>
</feature>
<dbReference type="CDD" id="cd13397">
    <property type="entry name" value="ASKHA_NBD_actin_Arp-T1-3"/>
    <property type="match status" value="1"/>
</dbReference>
<dbReference type="PROSITE" id="PS50191">
    <property type="entry name" value="CRAL_TRIO"/>
    <property type="match status" value="1"/>
</dbReference>
<evidence type="ECO:0000256" key="6">
    <source>
        <dbReference type="SAM" id="MobiDB-lite"/>
    </source>
</evidence>
<comment type="subcellular location">
    <subcellularLocation>
        <location evidence="1">Cytoplasm</location>
        <location evidence="1">Cytoskeleton</location>
    </subcellularLocation>
</comment>
<feature type="region of interest" description="Disordered" evidence="6">
    <location>
        <begin position="550"/>
        <end position="601"/>
    </location>
</feature>
<protein>
    <recommendedName>
        <fullName evidence="7">CRAL-TRIO domain-containing protein</fullName>
    </recommendedName>
</protein>
<dbReference type="Gene3D" id="3.30.420.40">
    <property type="match status" value="2"/>
</dbReference>
<dbReference type="InterPro" id="IPR043129">
    <property type="entry name" value="ATPase_NBD"/>
</dbReference>
<dbReference type="GeneTree" id="ENSGT00940000166728"/>
<evidence type="ECO:0000256" key="4">
    <source>
        <dbReference type="RuleBase" id="RU000487"/>
    </source>
</evidence>
<sequence length="1751" mass="195585">MRRHATDVQEPVQECAPSPPLPADHVLGSGAVLFPGAFDQHGCPLIVFPVEGQAKLSSELSKAEVVDFINYFLCLHNKKQEKESLVSVVADLRHASLPTTRFIAETLLLLELHKRTVHSVYIIQNKKKDVAKLLLKLLAPSKAYPVSLKKVLLKEISELSNYIDRSQLTAPLGGYLIYCHQSWVAFIKEIDAFVQEFLSVVQRLPSYISTLQVLSRLPLPSTFSELQHFCFTNEAKFQQLRRELGLDELLRRCESVVEKLRYPEKEPCYQAMAGTALFTHTAFDMLQNHCRITEAVEKVELLWQQAFSKAHLHLQVFQLREDALQITEQINTLFKEKLQPYKIEIAKDAAKAVLLVSEFEASIHTPAMALVRCAEDVIHTLAEILPLDGQTSERWLLDLERLKEKLHSAVHFILQTLRAVSSYHHYYNKASSWYRLVLCENFLQELLSGVNGDGAPTQRQRKNWGTIPAWRHKMSTFLKKNPPPDMEELVHLAHLSNVVPDDEVQQAGKQMSQRCVTLRKLLISSGPVPVGLLKLALRWQYELLRSSHIHHSSAHSATNGMDVPDLIRGDTGKEAPHLGTSPSIAVSGNAPAESKPLSLSSFDSGFDGAGSSQLEAWGGREGVEGLSKLGTRDSVRPALSQPQIHKENMSSVSDSEDHKEEFDFGSVGNSSRASIQIIPKVTVESLNFEIKVKRSAALPNNPWLSLPVDDLENSYTVTIKQNPTPQKRDLHDPSDLQADANHSNRSRDQPTQTEVMTSTQDRGPQNRDWILDSQSSLEDPELSPICNILSSTITDRRDKSICTTEGIPTLLWDSYDLHDQNQDSVDGLVDLSLKDWDVKEQEGLKEVEKILDRADEILEREEHVLAQEAVLDALLRSEDRHNQWPLWDSEDQLGVMSSSELAEAGVLGLEDFLVPAESDNLSEPPSTAPASEAKASYDEAPTGADAAAFPSRPDQLTELRKVRVLDELIVEENLKIHKLRRCKETPNEELSESKLPDTNGLSIMRKEREAFRLQLEREKREVEKLEKSLGKECKVKKHKDRARKVVKCSIMEKARTENKEDQVLCYELLSGSCNRSQRTYSLVQKDPQAQDSSKSEHIQAVLCHDDAKDTTLQDLLPDSQCQDHCSEAEPSIFNKTVLISASELKDPPEELQLCINGKEFDRSGKSATMCKPEPSLTPEMSPDDGAFDPGGKSHLPPVPKPRKASLSVNGDLAGQEIPHTIEPQSPVAQDLAIVQPDLQHKPLDAVPENPTPASSYNFTFNPNLNEHSNNNNNNHALSEKCKLSLDLSEISTKAEEDESSSVVADLHPAEEIQSISPVDECTYQQWAPELPPDQPLEFEPSGGEDLTDGFQSSGSMRVSGSGSCGFQAQLDISTREMTDFKTPIVLDTGSGLMKAGFADQDLPKIIFPTIIGIPKYEEIMNGNLERETYIGHEAQHLRGVLALKHPIKNGIIRNWDDMEKIWHHTFQQLCVDPEEHPVLLTEAAMNPLENRQRMVEIMFDCFNVPFTYVAMQAVLALYAAGRTTGVVFDSGDGVSHSVPVFEGYCLPHAVQRFPLAGVDVTMHLKKLLQEQGVSMRTTAETEIVREMKEKCCCVALNYEAELSQGGPSCREVHYTMPDGQIVTLSTERFRAPEILFKPELIGRDHYGMHESVFKSILSSDIDLRRGFLGNIVLSGGNTLLPGLPERLQTEIKGLVPTDMGESVHVTSPKDRDFSVWSGGAVLANLPTFSSAWISQEEYEEHGPQIVFRKCF</sequence>
<feature type="coiled-coil region" evidence="5">
    <location>
        <begin position="1001"/>
        <end position="1032"/>
    </location>
</feature>
<dbReference type="Pfam" id="PF00022">
    <property type="entry name" value="Actin"/>
    <property type="match status" value="1"/>
</dbReference>
<feature type="region of interest" description="Disordered" evidence="6">
    <location>
        <begin position="1251"/>
        <end position="1275"/>
    </location>
</feature>
<organism evidence="8 9">
    <name type="scientific">Dicentrarchus labrax</name>
    <name type="common">European seabass</name>
    <name type="synonym">Morone labrax</name>
    <dbReference type="NCBI Taxonomy" id="13489"/>
    <lineage>
        <taxon>Eukaryota</taxon>
        <taxon>Metazoa</taxon>
        <taxon>Chordata</taxon>
        <taxon>Craniata</taxon>
        <taxon>Vertebrata</taxon>
        <taxon>Euteleostomi</taxon>
        <taxon>Actinopterygii</taxon>
        <taxon>Neopterygii</taxon>
        <taxon>Teleostei</taxon>
        <taxon>Neoteleostei</taxon>
        <taxon>Acanthomorphata</taxon>
        <taxon>Eupercaria</taxon>
        <taxon>Moronidae</taxon>
        <taxon>Dicentrarchus</taxon>
    </lineage>
</organism>
<feature type="region of interest" description="Disordered" evidence="6">
    <location>
        <begin position="1164"/>
        <end position="1205"/>
    </location>
</feature>
<accession>A0A8P4K5G5</accession>